<evidence type="ECO:0000313" key="6">
    <source>
        <dbReference type="EMBL" id="NUU14816.1"/>
    </source>
</evidence>
<dbReference type="SMART" id="SM00345">
    <property type="entry name" value="HTH_GNTR"/>
    <property type="match status" value="1"/>
</dbReference>
<evidence type="ECO:0000313" key="8">
    <source>
        <dbReference type="Proteomes" id="UP000590225"/>
    </source>
</evidence>
<evidence type="ECO:0000256" key="3">
    <source>
        <dbReference type="ARBA" id="ARBA00023163"/>
    </source>
</evidence>
<reference evidence="6 7" key="1">
    <citation type="submission" date="2020-05" db="EMBL/GenBank/DDBJ databases">
        <title>Genome Sequencing of Type Strains.</title>
        <authorList>
            <person name="Lemaire J.F."/>
            <person name="Inderbitzin P."/>
            <person name="Gregorio O.A."/>
            <person name="Collins S.B."/>
            <person name="Wespe N."/>
            <person name="Knight-Connoni V."/>
        </authorList>
    </citation>
    <scope>NUCLEOTIDE SEQUENCE [LARGE SCALE GENOMIC DNA]</scope>
    <source>
        <strain evidence="6 7">ATCC 19096</strain>
    </source>
</reference>
<dbReference type="EMBL" id="JABMCE010000083">
    <property type="protein sequence ID" value="NUU14816.1"/>
    <property type="molecule type" value="Genomic_DNA"/>
</dbReference>
<dbReference type="InterPro" id="IPR036390">
    <property type="entry name" value="WH_DNA-bd_sf"/>
</dbReference>
<dbReference type="SUPFAM" id="SSF46785">
    <property type="entry name" value="Winged helix' DNA-binding domain"/>
    <property type="match status" value="1"/>
</dbReference>
<evidence type="ECO:0000259" key="4">
    <source>
        <dbReference type="PROSITE" id="PS50949"/>
    </source>
</evidence>
<dbReference type="Gene3D" id="1.10.10.10">
    <property type="entry name" value="Winged helix-like DNA-binding domain superfamily/Winged helix DNA-binding domain"/>
    <property type="match status" value="1"/>
</dbReference>
<dbReference type="GO" id="GO:0003677">
    <property type="term" value="F:DNA binding"/>
    <property type="evidence" value="ECO:0007669"/>
    <property type="project" value="UniProtKB-KW"/>
</dbReference>
<dbReference type="InterPro" id="IPR000524">
    <property type="entry name" value="Tscrpt_reg_HTH_GntR"/>
</dbReference>
<name>A0AAW3T8A1_9MICO</name>
<dbReference type="AlphaFoldDB" id="A0AAW3T8A1"/>
<dbReference type="PANTHER" id="PTHR43537:SF24">
    <property type="entry name" value="GLUCONATE OPERON TRANSCRIPTIONAL REPRESSOR"/>
    <property type="match status" value="1"/>
</dbReference>
<reference evidence="5 8" key="2">
    <citation type="submission" date="2020-07" db="EMBL/GenBank/DDBJ databases">
        <title>Above-ground endophytic microbial communities from plants in different locations in the United States.</title>
        <authorList>
            <person name="Frank C."/>
        </authorList>
    </citation>
    <scope>NUCLEOTIDE SEQUENCE [LARGE SCALE GENOMIC DNA]</scope>
    <source>
        <strain evidence="5 8">WPL5_2</strain>
    </source>
</reference>
<keyword evidence="7" id="KW-1185">Reference proteome</keyword>
<keyword evidence="2 5" id="KW-0238">DNA-binding</keyword>
<evidence type="ECO:0000256" key="1">
    <source>
        <dbReference type="ARBA" id="ARBA00023015"/>
    </source>
</evidence>
<dbReference type="Pfam" id="PF00392">
    <property type="entry name" value="GntR"/>
    <property type="match status" value="1"/>
</dbReference>
<dbReference type="GO" id="GO:0003700">
    <property type="term" value="F:DNA-binding transcription factor activity"/>
    <property type="evidence" value="ECO:0007669"/>
    <property type="project" value="InterPro"/>
</dbReference>
<dbReference type="InterPro" id="IPR036388">
    <property type="entry name" value="WH-like_DNA-bd_sf"/>
</dbReference>
<organism evidence="5 8">
    <name type="scientific">Curtobacterium pusillum</name>
    <dbReference type="NCBI Taxonomy" id="69373"/>
    <lineage>
        <taxon>Bacteria</taxon>
        <taxon>Bacillati</taxon>
        <taxon>Actinomycetota</taxon>
        <taxon>Actinomycetes</taxon>
        <taxon>Micrococcales</taxon>
        <taxon>Microbacteriaceae</taxon>
        <taxon>Curtobacterium</taxon>
    </lineage>
</organism>
<dbReference type="PANTHER" id="PTHR43537">
    <property type="entry name" value="TRANSCRIPTIONAL REGULATOR, GNTR FAMILY"/>
    <property type="match status" value="1"/>
</dbReference>
<gene>
    <name evidence="5" type="ORF">FHW23_002214</name>
    <name evidence="6" type="ORF">HP507_13345</name>
</gene>
<sequence length="224" mass="24819">MERPLNRPGGSDDDPNGIRRSLLRDAVFARLLDNVLRGVYRRGQRIRLDTIAADMRVSRTPVREALVPLETLRLVTVQRYVGVVVAHWTVDHMIERVRIARTMITEPSSGSASCADRFDVAWLRECATEGGAFVELGAWWLRRSGAAVSADWLLSQRAVLDAFFTDDVALANGIDAVVARRQRRLIAERATVAAERDALDECAAALVELADALIALPERFRSAA</sequence>
<comment type="caution">
    <text evidence="5">The sequence shown here is derived from an EMBL/GenBank/DDBJ whole genome shotgun (WGS) entry which is preliminary data.</text>
</comment>
<evidence type="ECO:0000313" key="5">
    <source>
        <dbReference type="EMBL" id="MBA8990949.1"/>
    </source>
</evidence>
<evidence type="ECO:0000313" key="7">
    <source>
        <dbReference type="Proteomes" id="UP000573001"/>
    </source>
</evidence>
<dbReference type="Proteomes" id="UP000590225">
    <property type="component" value="Unassembled WGS sequence"/>
</dbReference>
<accession>A0AAW3T8A1</accession>
<feature type="domain" description="HTH gntR-type" evidence="4">
    <location>
        <begin position="21"/>
        <end position="88"/>
    </location>
</feature>
<dbReference type="Proteomes" id="UP000573001">
    <property type="component" value="Unassembled WGS sequence"/>
</dbReference>
<dbReference type="EMBL" id="JACGXP010000003">
    <property type="protein sequence ID" value="MBA8990949.1"/>
    <property type="molecule type" value="Genomic_DNA"/>
</dbReference>
<proteinExistence type="predicted"/>
<dbReference type="RefSeq" id="WP_175352274.1">
    <property type="nucleotide sequence ID" value="NZ_BAAAWQ010000001.1"/>
</dbReference>
<protein>
    <submittedName>
        <fullName evidence="5 6">GntR family transcriptional regulator</fullName>
    </submittedName>
</protein>
<dbReference type="PROSITE" id="PS50949">
    <property type="entry name" value="HTH_GNTR"/>
    <property type="match status" value="1"/>
</dbReference>
<keyword evidence="1" id="KW-0805">Transcription regulation</keyword>
<evidence type="ECO:0000256" key="2">
    <source>
        <dbReference type="ARBA" id="ARBA00023125"/>
    </source>
</evidence>
<keyword evidence="3" id="KW-0804">Transcription</keyword>